<dbReference type="Pfam" id="PF00975">
    <property type="entry name" value="Thioesterase"/>
    <property type="match status" value="1"/>
</dbReference>
<sequence>MTPARSWLRRHAPRPYASARVFCLPHAGGSASTYRGWAAAAPWDVEFVAVQYPGHEDLLGTGPAGSMRELAAGVAAAVEPLADVPYLLFGHSMGAVVAYEAARRLARRSRGPHRLVVSGRPAPHRSRPGTVHLSGDDELAAHLARLGGTRDTVLDHPELRAFLLPIVRHDYRLTETYRPLPGPALTAPVTVLYGVDDPEVTREEAEAWGASTTGPCEVLAFPGGHFYIAPDGEPVTAAVVERARAGCPAGTRWPSTP</sequence>
<dbReference type="InterPro" id="IPR029058">
    <property type="entry name" value="AB_hydrolase_fold"/>
</dbReference>
<proteinExistence type="inferred from homology"/>
<dbReference type="SUPFAM" id="SSF53474">
    <property type="entry name" value="alpha/beta-Hydrolases"/>
    <property type="match status" value="1"/>
</dbReference>
<keyword evidence="2" id="KW-0378">Hydrolase</keyword>
<name>A0ABV9CWF2_9ACTN</name>
<accession>A0ABV9CWF2</accession>
<dbReference type="Gene3D" id="3.40.50.1820">
    <property type="entry name" value="alpha/beta hydrolase"/>
    <property type="match status" value="1"/>
</dbReference>
<evidence type="ECO:0000313" key="4">
    <source>
        <dbReference type="EMBL" id="MFC4536717.1"/>
    </source>
</evidence>
<dbReference type="Proteomes" id="UP001596004">
    <property type="component" value="Unassembled WGS sequence"/>
</dbReference>
<dbReference type="PANTHER" id="PTHR11487:SF0">
    <property type="entry name" value="S-ACYL FATTY ACID SYNTHASE THIOESTERASE, MEDIUM CHAIN"/>
    <property type="match status" value="1"/>
</dbReference>
<dbReference type="PANTHER" id="PTHR11487">
    <property type="entry name" value="THIOESTERASE"/>
    <property type="match status" value="1"/>
</dbReference>
<dbReference type="InterPro" id="IPR020802">
    <property type="entry name" value="TesA-like"/>
</dbReference>
<reference evidence="5" key="1">
    <citation type="journal article" date="2019" name="Int. J. Syst. Evol. Microbiol.">
        <title>The Global Catalogue of Microorganisms (GCM) 10K type strain sequencing project: providing services to taxonomists for standard genome sequencing and annotation.</title>
        <authorList>
            <consortium name="The Broad Institute Genomics Platform"/>
            <consortium name="The Broad Institute Genome Sequencing Center for Infectious Disease"/>
            <person name="Wu L."/>
            <person name="Ma J."/>
        </authorList>
    </citation>
    <scope>NUCLEOTIDE SEQUENCE [LARGE SCALE GENOMIC DNA]</scope>
    <source>
        <strain evidence="5">CGMCC 4.7132</strain>
    </source>
</reference>
<feature type="domain" description="Thioesterase TesA-like" evidence="3">
    <location>
        <begin position="22"/>
        <end position="242"/>
    </location>
</feature>
<dbReference type="InterPro" id="IPR012223">
    <property type="entry name" value="TEII"/>
</dbReference>
<keyword evidence="5" id="KW-1185">Reference proteome</keyword>
<dbReference type="RefSeq" id="WP_380851696.1">
    <property type="nucleotide sequence ID" value="NZ_JBHSFP010000055.1"/>
</dbReference>
<gene>
    <name evidence="4" type="ORF">ACFO60_38615</name>
</gene>
<protein>
    <submittedName>
        <fullName evidence="4">Thioesterase II family protein</fullName>
    </submittedName>
</protein>
<comment type="similarity">
    <text evidence="1">Belongs to the thioesterase family.</text>
</comment>
<evidence type="ECO:0000313" key="5">
    <source>
        <dbReference type="Proteomes" id="UP001596004"/>
    </source>
</evidence>
<evidence type="ECO:0000256" key="2">
    <source>
        <dbReference type="ARBA" id="ARBA00022801"/>
    </source>
</evidence>
<comment type="caution">
    <text evidence="4">The sequence shown here is derived from an EMBL/GenBank/DDBJ whole genome shotgun (WGS) entry which is preliminary data.</text>
</comment>
<dbReference type="EMBL" id="JBHSFP010000055">
    <property type="protein sequence ID" value="MFC4536717.1"/>
    <property type="molecule type" value="Genomic_DNA"/>
</dbReference>
<evidence type="ECO:0000256" key="1">
    <source>
        <dbReference type="ARBA" id="ARBA00007169"/>
    </source>
</evidence>
<organism evidence="4 5">
    <name type="scientific">Sphaerisporangium dianthi</name>
    <dbReference type="NCBI Taxonomy" id="1436120"/>
    <lineage>
        <taxon>Bacteria</taxon>
        <taxon>Bacillati</taxon>
        <taxon>Actinomycetota</taxon>
        <taxon>Actinomycetes</taxon>
        <taxon>Streptosporangiales</taxon>
        <taxon>Streptosporangiaceae</taxon>
        <taxon>Sphaerisporangium</taxon>
    </lineage>
</organism>
<dbReference type="InterPro" id="IPR001031">
    <property type="entry name" value="Thioesterase"/>
</dbReference>
<dbReference type="SMART" id="SM00824">
    <property type="entry name" value="PKS_TE"/>
    <property type="match status" value="1"/>
</dbReference>
<evidence type="ECO:0000259" key="3">
    <source>
        <dbReference type="SMART" id="SM00824"/>
    </source>
</evidence>